<evidence type="ECO:0000256" key="4">
    <source>
        <dbReference type="ARBA" id="ARBA00023163"/>
    </source>
</evidence>
<evidence type="ECO:0000256" key="3">
    <source>
        <dbReference type="ARBA" id="ARBA00023015"/>
    </source>
</evidence>
<dbReference type="InterPro" id="IPR004823">
    <property type="entry name" value="TAF_TATA-bd_Histone-like_dom"/>
</dbReference>
<proteinExistence type="inferred from homology"/>
<dbReference type="Gene3D" id="1.25.40.770">
    <property type="entry name" value="TAF6, C-terminal HEAT repeat domain"/>
    <property type="match status" value="1"/>
</dbReference>
<dbReference type="CTD" id="9817479"/>
<dbReference type="CDD" id="cd08050">
    <property type="entry name" value="TAF6C"/>
    <property type="match status" value="1"/>
</dbReference>
<keyword evidence="3" id="KW-0805">Transcription regulation</keyword>
<dbReference type="GO" id="GO:0005669">
    <property type="term" value="C:transcription factor TFIID complex"/>
    <property type="evidence" value="ECO:0007669"/>
    <property type="project" value="InterPro"/>
</dbReference>
<dbReference type="GeneID" id="9817479"/>
<organism evidence="9 10">
    <name type="scientific">Caenorhabditis remanei</name>
    <name type="common">Caenorhabditis vulgaris</name>
    <dbReference type="NCBI Taxonomy" id="31234"/>
    <lineage>
        <taxon>Eukaryota</taxon>
        <taxon>Metazoa</taxon>
        <taxon>Ecdysozoa</taxon>
        <taxon>Nematoda</taxon>
        <taxon>Chromadorea</taxon>
        <taxon>Rhabditida</taxon>
        <taxon>Rhabditina</taxon>
        <taxon>Rhabditomorpha</taxon>
        <taxon>Rhabditoidea</taxon>
        <taxon>Rhabditidae</taxon>
        <taxon>Peloderinae</taxon>
        <taxon>Caenorhabditis</taxon>
    </lineage>
</organism>
<dbReference type="RefSeq" id="XP_053590802.1">
    <property type="nucleotide sequence ID" value="XM_053726608.1"/>
</dbReference>
<evidence type="ECO:0000259" key="8">
    <source>
        <dbReference type="SMART" id="SM00803"/>
    </source>
</evidence>
<evidence type="ECO:0000256" key="5">
    <source>
        <dbReference type="ARBA" id="ARBA00023242"/>
    </source>
</evidence>
<evidence type="ECO:0000313" key="9">
    <source>
        <dbReference type="EMBL" id="KAF1768076.1"/>
    </source>
</evidence>
<feature type="domain" description="TATA box binding protein associated factor (TAF) histone-like fold" evidence="8">
    <location>
        <begin position="549"/>
        <end position="609"/>
    </location>
</feature>
<keyword evidence="4" id="KW-0804">Transcription</keyword>
<dbReference type="AlphaFoldDB" id="A0A6A5HN41"/>
<dbReference type="Pfam" id="PF07571">
    <property type="entry name" value="TAF6_C"/>
    <property type="match status" value="1"/>
</dbReference>
<evidence type="ECO:0000256" key="6">
    <source>
        <dbReference type="ARBA" id="ARBA00040091"/>
    </source>
</evidence>
<sequence length="998" mass="113774">MNPPEPAIINGQPLRIITRGSSSKNELEIKEEAFDAACYSSSSGIVISYKDGSGEVLTSESFDDPGLHFIFSRSTVFQYPSVYDKIGIGSVVQVFWTRSFERVIRGSHIVVQVEKMEVYKCATMKRERVFVTFNSQMTPGVATGITENYTTVAFHPNCSSKMAFEALKAHGEGRTEFVMKQILKNHFMEAYFLQSSDRVYFDRKACHSNILEKVSIGSLIHIQATPAFPSSFYKWYGYDVTLCHNYLADVHTQRSFQMETANEILNDTKDDEEEDDQPLKSAKIAFQTKPVVVVRQHEEVKQKKPLNLHKFNSKHAKYKMRHLLLDQCYSTLIPREAKIILDAYLVDQYPEYDDSGSENQYVMTTRLESDDMDTTRPVYSESVEDDVYHSLTPFGLNRKPRRLRATPPPKKSKKGNELPPKLSPEEVRQRFGCLMDSDGYALNQKVKDAFVMPDTKWKPTERRWIGCHDDLKWVLMATFIEPTAENSARKEGLLGGWWYRRSVPRDAPIQIVKRMETRRNVMEDYMPQPIVYIKPPKKTEDGEEAPPEPLFTQNTADLLGISNLDTPAAELLEFLARQTIKETIRLAANWTKKCARKRMTVADVENVLRYQQNMGQLNISTVDTLNIGIQHLQQVAGTSGNPLFAYQKSDIDVDKEDTETFVKIPRDLRIISYPLVTDGQPVQSDYTVNVDEEDGNYFEKNAPEVLAPIQEKVSAPISKTSCLQMYRESVKNVKLEQKVGMKPLSLEILTVEQQIFMKEIITVCMGQDDKKRHEALYTLETDAGIQVFLPYLTERICKSISANISQRCLSLIIYAGRVLRSLSLNKACDMTVSLHHVIPSLLSCCVGRNMCLRPETDNHWALRDFSAKTLVMLVRDQVDKRDAGFTARRLFDFAHRIFRDSASSFSMIYGTIYILQEFIVDTRKATWLLAELSEMATRCKQHIEAGNRMQTTTSQLSMTEAAKLSQQITKSEAVIRTRHSIPSTVAAGGVAPLNRRFH</sequence>
<dbReference type="SMART" id="SM00803">
    <property type="entry name" value="TAF"/>
    <property type="match status" value="1"/>
</dbReference>
<evidence type="ECO:0000313" key="10">
    <source>
        <dbReference type="Proteomes" id="UP000483820"/>
    </source>
</evidence>
<feature type="region of interest" description="Disordered" evidence="7">
    <location>
        <begin position="391"/>
        <end position="423"/>
    </location>
</feature>
<keyword evidence="5" id="KW-0539">Nucleus</keyword>
<name>A0A6A5HN41_CAERE</name>
<dbReference type="InterPro" id="IPR011442">
    <property type="entry name" value="TAF6_C"/>
</dbReference>
<dbReference type="GO" id="GO:0046695">
    <property type="term" value="C:SLIK (SAGA-like) complex"/>
    <property type="evidence" value="ECO:0007669"/>
    <property type="project" value="InterPro"/>
</dbReference>
<dbReference type="PANTHER" id="PTHR10221">
    <property type="entry name" value="TRANSCRIPTION INITIATION FACTOR TFIID SUBUNIT 6"/>
    <property type="match status" value="1"/>
</dbReference>
<comment type="caution">
    <text evidence="9">The sequence shown here is derived from an EMBL/GenBank/DDBJ whole genome shotgun (WGS) entry which is preliminary data.</text>
</comment>
<dbReference type="GO" id="GO:0016251">
    <property type="term" value="F:RNA polymerase II general transcription initiation factor activity"/>
    <property type="evidence" value="ECO:0007669"/>
    <property type="project" value="InterPro"/>
</dbReference>
<dbReference type="KEGG" id="crq:GCK72_008037"/>
<dbReference type="EMBL" id="WUAV01000002">
    <property type="protein sequence ID" value="KAF1768076.1"/>
    <property type="molecule type" value="Genomic_DNA"/>
</dbReference>
<dbReference type="InterPro" id="IPR037796">
    <property type="entry name" value="TAF6"/>
</dbReference>
<reference evidence="9 10" key="1">
    <citation type="submission" date="2019-12" db="EMBL/GenBank/DDBJ databases">
        <title>Chromosome-level assembly of the Caenorhabditis remanei genome.</title>
        <authorList>
            <person name="Teterina A.A."/>
            <person name="Willis J.H."/>
            <person name="Phillips P.C."/>
        </authorList>
    </citation>
    <scope>NUCLEOTIDE SEQUENCE [LARGE SCALE GENOMIC DNA]</scope>
    <source>
        <strain evidence="9 10">PX506</strain>
        <tissue evidence="9">Whole organism</tissue>
    </source>
</reference>
<dbReference type="Proteomes" id="UP000483820">
    <property type="component" value="Chromosome II"/>
</dbReference>
<evidence type="ECO:0000256" key="7">
    <source>
        <dbReference type="SAM" id="MobiDB-lite"/>
    </source>
</evidence>
<gene>
    <name evidence="9" type="ORF">GCK72_008037</name>
</gene>
<dbReference type="Pfam" id="PF02969">
    <property type="entry name" value="TAF"/>
    <property type="match status" value="1"/>
</dbReference>
<dbReference type="InterPro" id="IPR046344">
    <property type="entry name" value="TAF6_C_sf"/>
</dbReference>
<dbReference type="GO" id="GO:0051123">
    <property type="term" value="P:RNA polymerase II preinitiation complex assembly"/>
    <property type="evidence" value="ECO:0007669"/>
    <property type="project" value="TreeGrafter"/>
</dbReference>
<comment type="similarity">
    <text evidence="2">Belongs to the TAF6 family.</text>
</comment>
<evidence type="ECO:0000256" key="2">
    <source>
        <dbReference type="ARBA" id="ARBA00007688"/>
    </source>
</evidence>
<protein>
    <recommendedName>
        <fullName evidence="6">Transcription initiation factor TFIID subunit 6</fullName>
    </recommendedName>
</protein>
<comment type="subcellular location">
    <subcellularLocation>
        <location evidence="1">Nucleus</location>
    </subcellularLocation>
</comment>
<dbReference type="PANTHER" id="PTHR10221:SF9">
    <property type="entry name" value="TRANSCRIPTION INITIATION FACTOR TFIID SUBUNIT 6"/>
    <property type="match status" value="1"/>
</dbReference>
<dbReference type="GO" id="GO:0000124">
    <property type="term" value="C:SAGA complex"/>
    <property type="evidence" value="ECO:0007669"/>
    <property type="project" value="InterPro"/>
</dbReference>
<evidence type="ECO:0000256" key="1">
    <source>
        <dbReference type="ARBA" id="ARBA00004123"/>
    </source>
</evidence>
<dbReference type="GO" id="GO:0003713">
    <property type="term" value="F:transcription coactivator activity"/>
    <property type="evidence" value="ECO:0007669"/>
    <property type="project" value="TreeGrafter"/>
</dbReference>
<dbReference type="FunFam" id="1.25.40.770:FF:000001">
    <property type="entry name" value="Transcription initiation factor TFIID subunit 6"/>
    <property type="match status" value="1"/>
</dbReference>
<accession>A0A6A5HN41</accession>